<evidence type="ECO:0000313" key="2">
    <source>
        <dbReference type="Proteomes" id="UP001208570"/>
    </source>
</evidence>
<evidence type="ECO:0000313" key="1">
    <source>
        <dbReference type="EMBL" id="KAK2148876.1"/>
    </source>
</evidence>
<proteinExistence type="predicted"/>
<accession>A0AAD9J9C0</accession>
<keyword evidence="2" id="KW-1185">Reference proteome</keyword>
<dbReference type="AlphaFoldDB" id="A0AAD9J9C0"/>
<dbReference type="EMBL" id="JAODUP010000477">
    <property type="protein sequence ID" value="KAK2148876.1"/>
    <property type="molecule type" value="Genomic_DNA"/>
</dbReference>
<sequence length="49" mass="5124">MAPLSSGSMSFNTDVIMAASNLRILAGSPLKSTEIRISALAKLSLSKLM</sequence>
<gene>
    <name evidence="1" type="ORF">LSH36_477g00007</name>
</gene>
<reference evidence="1" key="1">
    <citation type="journal article" date="2023" name="Mol. Biol. Evol.">
        <title>Third-Generation Sequencing Reveals the Adaptive Role of the Epigenome in Three Deep-Sea Polychaetes.</title>
        <authorList>
            <person name="Perez M."/>
            <person name="Aroh O."/>
            <person name="Sun Y."/>
            <person name="Lan Y."/>
            <person name="Juniper S.K."/>
            <person name="Young C.R."/>
            <person name="Angers B."/>
            <person name="Qian P.Y."/>
        </authorList>
    </citation>
    <scope>NUCLEOTIDE SEQUENCE</scope>
    <source>
        <strain evidence="1">P08H-3</strain>
    </source>
</reference>
<organism evidence="1 2">
    <name type="scientific">Paralvinella palmiformis</name>
    <dbReference type="NCBI Taxonomy" id="53620"/>
    <lineage>
        <taxon>Eukaryota</taxon>
        <taxon>Metazoa</taxon>
        <taxon>Spiralia</taxon>
        <taxon>Lophotrochozoa</taxon>
        <taxon>Annelida</taxon>
        <taxon>Polychaeta</taxon>
        <taxon>Sedentaria</taxon>
        <taxon>Canalipalpata</taxon>
        <taxon>Terebellida</taxon>
        <taxon>Terebelliformia</taxon>
        <taxon>Alvinellidae</taxon>
        <taxon>Paralvinella</taxon>
    </lineage>
</organism>
<protein>
    <submittedName>
        <fullName evidence="1">Uncharacterized protein</fullName>
    </submittedName>
</protein>
<dbReference type="Proteomes" id="UP001208570">
    <property type="component" value="Unassembled WGS sequence"/>
</dbReference>
<comment type="caution">
    <text evidence="1">The sequence shown here is derived from an EMBL/GenBank/DDBJ whole genome shotgun (WGS) entry which is preliminary data.</text>
</comment>
<name>A0AAD9J9C0_9ANNE</name>